<organism evidence="1 2">
    <name type="scientific">Aspergillus welwitschiae</name>
    <dbReference type="NCBI Taxonomy" id="1341132"/>
    <lineage>
        <taxon>Eukaryota</taxon>
        <taxon>Fungi</taxon>
        <taxon>Dikarya</taxon>
        <taxon>Ascomycota</taxon>
        <taxon>Pezizomycotina</taxon>
        <taxon>Eurotiomycetes</taxon>
        <taxon>Eurotiomycetidae</taxon>
        <taxon>Eurotiales</taxon>
        <taxon>Aspergillaceae</taxon>
        <taxon>Aspergillus</taxon>
        <taxon>Aspergillus subgen. Circumdati</taxon>
    </lineage>
</organism>
<proteinExistence type="predicted"/>
<dbReference type="RefSeq" id="XP_026631919.1">
    <property type="nucleotide sequence ID" value="XM_026770444.1"/>
</dbReference>
<name>A0A3F3QIE4_9EURO</name>
<keyword evidence="2" id="KW-1185">Reference proteome</keyword>
<dbReference type="GeneID" id="38138800"/>
<accession>A0A3F3QIE4</accession>
<reference evidence="1 2" key="1">
    <citation type="submission" date="2018-07" db="EMBL/GenBank/DDBJ databases">
        <title>The genomes of Aspergillus section Nigri reveals drivers in fungal speciation.</title>
        <authorList>
            <consortium name="DOE Joint Genome Institute"/>
            <person name="Vesth T.C."/>
            <person name="Nybo J."/>
            <person name="Theobald S."/>
            <person name="Brandl J."/>
            <person name="Frisvad J.C."/>
            <person name="Nielsen K.F."/>
            <person name="Lyhne E.K."/>
            <person name="Kogle M.E."/>
            <person name="Kuo A."/>
            <person name="Riley R."/>
            <person name="Clum A."/>
            <person name="Nolan M."/>
            <person name="Lipzen A."/>
            <person name="Salamov A."/>
            <person name="Henrissat B."/>
            <person name="Wiebenga A."/>
            <person name="De vries R.P."/>
            <person name="Grigoriev I.V."/>
            <person name="Mortensen U.H."/>
            <person name="Andersen M.R."/>
            <person name="Baker S.E."/>
        </authorList>
    </citation>
    <scope>NUCLEOTIDE SEQUENCE [LARGE SCALE GENOMIC DNA]</scope>
    <source>
        <strain evidence="1 2">CBS 139.54b</strain>
    </source>
</reference>
<sequence>MATWLAIAMKEGETATMQVILGQMKVDGPRLACSGNLTEFFTNLPHSSNDDQYPVVL</sequence>
<dbReference type="AlphaFoldDB" id="A0A3F3QIE4"/>
<dbReference type="EMBL" id="KZ852033">
    <property type="protein sequence ID" value="RDH38897.1"/>
    <property type="molecule type" value="Genomic_DNA"/>
</dbReference>
<protein>
    <submittedName>
        <fullName evidence="1">Uncharacterized protein</fullName>
    </submittedName>
</protein>
<evidence type="ECO:0000313" key="1">
    <source>
        <dbReference type="EMBL" id="RDH38897.1"/>
    </source>
</evidence>
<evidence type="ECO:0000313" key="2">
    <source>
        <dbReference type="Proteomes" id="UP000253729"/>
    </source>
</evidence>
<dbReference type="Proteomes" id="UP000253729">
    <property type="component" value="Unassembled WGS sequence"/>
</dbReference>
<gene>
    <name evidence="1" type="ORF">BDQ94DRAFT_165976</name>
</gene>